<proteinExistence type="predicted"/>
<reference evidence="1 2" key="1">
    <citation type="submission" date="2017-05" db="EMBL/GenBank/DDBJ databases">
        <authorList>
            <person name="Varghese N."/>
            <person name="Submissions S."/>
        </authorList>
    </citation>
    <scope>NUCLEOTIDE SEQUENCE [LARGE SCALE GENOMIC DNA]</scope>
    <source>
        <strain evidence="1 2">DSM 28009</strain>
    </source>
</reference>
<dbReference type="Gene3D" id="3.40.50.1820">
    <property type="entry name" value="alpha/beta hydrolase"/>
    <property type="match status" value="1"/>
</dbReference>
<organism evidence="1 2">
    <name type="scientific">Ruegeria faecimaris</name>
    <dbReference type="NCBI Taxonomy" id="686389"/>
    <lineage>
        <taxon>Bacteria</taxon>
        <taxon>Pseudomonadati</taxon>
        <taxon>Pseudomonadota</taxon>
        <taxon>Alphaproteobacteria</taxon>
        <taxon>Rhodobacterales</taxon>
        <taxon>Roseobacteraceae</taxon>
        <taxon>Ruegeria</taxon>
    </lineage>
</organism>
<dbReference type="InterPro" id="IPR017208">
    <property type="entry name" value="UCP037442_abhydr"/>
</dbReference>
<dbReference type="EMBL" id="FXTE01000005">
    <property type="protein sequence ID" value="SMO67797.1"/>
    <property type="molecule type" value="Genomic_DNA"/>
</dbReference>
<gene>
    <name evidence="1" type="ORF">SAMN06265380_10547</name>
</gene>
<accession>A0A521D7V2</accession>
<name>A0A521D7V2_9RHOB</name>
<dbReference type="Proteomes" id="UP000319555">
    <property type="component" value="Unassembled WGS sequence"/>
</dbReference>
<dbReference type="RefSeq" id="WP_142636978.1">
    <property type="nucleotide sequence ID" value="NZ_FXTE01000005.1"/>
</dbReference>
<keyword evidence="2" id="KW-1185">Reference proteome</keyword>
<dbReference type="AlphaFoldDB" id="A0A521D7V2"/>
<dbReference type="InterPro" id="IPR029058">
    <property type="entry name" value="AB_hydrolase_fold"/>
</dbReference>
<evidence type="ECO:0000313" key="2">
    <source>
        <dbReference type="Proteomes" id="UP000319555"/>
    </source>
</evidence>
<evidence type="ECO:0000313" key="1">
    <source>
        <dbReference type="EMBL" id="SMO67797.1"/>
    </source>
</evidence>
<protein>
    <submittedName>
        <fullName evidence="1">Predicted alpha/beta hydrolase</fullName>
    </submittedName>
</protein>
<dbReference type="PIRSF" id="PIRSF037442">
    <property type="entry name" value="UCP037442_abhydr"/>
    <property type="match status" value="1"/>
</dbReference>
<keyword evidence="1" id="KW-0378">Hydrolase</keyword>
<dbReference type="SUPFAM" id="SSF53474">
    <property type="entry name" value="alpha/beta-Hydrolases"/>
    <property type="match status" value="1"/>
</dbReference>
<sequence>MLDTTPCVQTKDFDFASGSASLSARLYLPETEPKVAVVIHSATAVPREYYQHFARWLAAEQGIACLTYDYSDFGHSLRDKLKTSEVTMADWALVDMPAARAEMRRRFPDALQWSIGHSLGGLLGPVQPDIDQIDRMICVCSGLVTLSDHPWPYRGLAWLFWHGHGRLAVNALGYLPGKAVGIGADLPGPVYWQWRSWCTAPQNYVPQIGDALPEARWAQSNTPVDLFTFEDDQMVPPDAVWRLADLYGPKARRHLLSPNEFGAPEIGHIGAFARRNWAVWPRLIA</sequence>
<dbReference type="GO" id="GO:0016787">
    <property type="term" value="F:hydrolase activity"/>
    <property type="evidence" value="ECO:0007669"/>
    <property type="project" value="UniProtKB-KW"/>
</dbReference>
<dbReference type="OrthoDB" id="9785076at2"/>